<keyword evidence="6" id="KW-1185">Reference proteome</keyword>
<feature type="modified residue" description="4-aspartylphosphate" evidence="2">
    <location>
        <position position="67"/>
    </location>
</feature>
<reference evidence="5" key="3">
    <citation type="submission" date="2015-04" db="UniProtKB">
        <authorList>
            <consortium name="EnsemblPlants"/>
        </authorList>
    </citation>
    <scope>IDENTIFICATION</scope>
</reference>
<organism evidence="5 6">
    <name type="scientific">Leersia perrieri</name>
    <dbReference type="NCBI Taxonomy" id="77586"/>
    <lineage>
        <taxon>Eukaryota</taxon>
        <taxon>Viridiplantae</taxon>
        <taxon>Streptophyta</taxon>
        <taxon>Embryophyta</taxon>
        <taxon>Tracheophyta</taxon>
        <taxon>Spermatophyta</taxon>
        <taxon>Magnoliopsida</taxon>
        <taxon>Liliopsida</taxon>
        <taxon>Poales</taxon>
        <taxon>Poaceae</taxon>
        <taxon>BOP clade</taxon>
        <taxon>Oryzoideae</taxon>
        <taxon>Oryzeae</taxon>
        <taxon>Oryzinae</taxon>
        <taxon>Leersia</taxon>
    </lineage>
</organism>
<evidence type="ECO:0000256" key="2">
    <source>
        <dbReference type="PROSITE-ProRule" id="PRU00169"/>
    </source>
</evidence>
<evidence type="ECO:0000256" key="1">
    <source>
        <dbReference type="ARBA" id="ARBA00023012"/>
    </source>
</evidence>
<feature type="region of interest" description="Disordered" evidence="3">
    <location>
        <begin position="387"/>
        <end position="413"/>
    </location>
</feature>
<dbReference type="PANTHER" id="PTHR43874:SF123">
    <property type="entry name" value="TWO-COMPONENT RESPONSE REGULATOR ARR14"/>
    <property type="match status" value="1"/>
</dbReference>
<dbReference type="STRING" id="77586.A0A0D9X8L7"/>
<dbReference type="InterPro" id="IPR011006">
    <property type="entry name" value="CheY-like_superfamily"/>
</dbReference>
<dbReference type="HOGENOM" id="CLU_027175_0_0_1"/>
<evidence type="ECO:0000259" key="4">
    <source>
        <dbReference type="PROSITE" id="PS50110"/>
    </source>
</evidence>
<dbReference type="eggNOG" id="ENOG502RRR6">
    <property type="taxonomic scope" value="Eukaryota"/>
</dbReference>
<dbReference type="GO" id="GO:0000160">
    <property type="term" value="P:phosphorelay signal transduction system"/>
    <property type="evidence" value="ECO:0007669"/>
    <property type="project" value="UniProtKB-KW"/>
</dbReference>
<dbReference type="InterPro" id="IPR045279">
    <property type="entry name" value="ARR-like"/>
</dbReference>
<dbReference type="Gene3D" id="3.40.50.2300">
    <property type="match status" value="1"/>
</dbReference>
<reference evidence="5 6" key="1">
    <citation type="submission" date="2012-08" db="EMBL/GenBank/DDBJ databases">
        <title>Oryza genome evolution.</title>
        <authorList>
            <person name="Wing R.A."/>
        </authorList>
    </citation>
    <scope>NUCLEOTIDE SEQUENCE</scope>
</reference>
<evidence type="ECO:0000313" key="6">
    <source>
        <dbReference type="Proteomes" id="UP000032180"/>
    </source>
</evidence>
<dbReference type="GO" id="GO:0009736">
    <property type="term" value="P:cytokinin-activated signaling pathway"/>
    <property type="evidence" value="ECO:0007669"/>
    <property type="project" value="InterPro"/>
</dbReference>
<dbReference type="AlphaFoldDB" id="A0A0D9X8L7"/>
<dbReference type="Gramene" id="LPERR08G14180.1">
    <property type="protein sequence ID" value="LPERR08G14180.1"/>
    <property type="gene ID" value="LPERR08G14180"/>
</dbReference>
<evidence type="ECO:0000313" key="5">
    <source>
        <dbReference type="EnsemblPlants" id="LPERR08G14180.1"/>
    </source>
</evidence>
<dbReference type="SUPFAM" id="SSF52172">
    <property type="entry name" value="CheY-like"/>
    <property type="match status" value="1"/>
</dbReference>
<dbReference type="PANTHER" id="PTHR43874">
    <property type="entry name" value="TWO-COMPONENT RESPONSE REGULATOR"/>
    <property type="match status" value="1"/>
</dbReference>
<name>A0A0D9X8L7_9ORYZ</name>
<dbReference type="InterPro" id="IPR001789">
    <property type="entry name" value="Sig_transdc_resp-reg_receiver"/>
</dbReference>
<reference evidence="6" key="2">
    <citation type="submission" date="2013-12" db="EMBL/GenBank/DDBJ databases">
        <authorList>
            <person name="Yu Y."/>
            <person name="Lee S."/>
            <person name="de Baynast K."/>
            <person name="Wissotski M."/>
            <person name="Liu L."/>
            <person name="Talag J."/>
            <person name="Goicoechea J."/>
            <person name="Angelova A."/>
            <person name="Jetty R."/>
            <person name="Kudrna D."/>
            <person name="Golser W."/>
            <person name="Rivera L."/>
            <person name="Zhang J."/>
            <person name="Wing R."/>
        </authorList>
    </citation>
    <scope>NUCLEOTIDE SEQUENCE</scope>
</reference>
<feature type="compositionally biased region" description="Acidic residues" evidence="3">
    <location>
        <begin position="398"/>
        <end position="412"/>
    </location>
</feature>
<feature type="domain" description="Response regulatory" evidence="4">
    <location>
        <begin position="14"/>
        <end position="136"/>
    </location>
</feature>
<proteinExistence type="predicted"/>
<evidence type="ECO:0000256" key="3">
    <source>
        <dbReference type="SAM" id="MobiDB-lite"/>
    </source>
</evidence>
<keyword evidence="2" id="KW-0597">Phosphoprotein</keyword>
<dbReference type="PROSITE" id="PS50110">
    <property type="entry name" value="RESPONSE_REGULATORY"/>
    <property type="match status" value="1"/>
</dbReference>
<protein>
    <recommendedName>
        <fullName evidence="4">Response regulatory domain-containing protein</fullName>
    </recommendedName>
</protein>
<dbReference type="Proteomes" id="UP000032180">
    <property type="component" value="Chromosome 8"/>
</dbReference>
<sequence length="499" mass="53882">MEEEMFSFFPGGLRVMLIADDTKDVRTATAMLTLLHYTVVATHSTAIAGLRALSRVNVMDVQVVLCDVHKVVSSGFDLRCVVETEFNIPVIYLLSTEQIVAGEDVGFLNRLLQRATYIVRKPLDPNVISILWRVVAWSKFSPEERMPSDVVDMHAPDGDNGENDNEDVVSIEEPQVHFKAVRSSGSRKRQLISNIYNNKCRSSNSSADDRPTNIPEHMNVKGRLGTQHVACHLNKHHAKQQKKDTDEHRLLSSDYSVFLKAILPTINAPPCNPPIPAGGAGPSSVATAAFAGGSGATASAPLQAPVHQQPPVAVQAPAMEKEQTSGGVQLDGQKRMQLMGPFSYQGPLPTAKENPINMIAAMEKGKAPVIELPFGQPVDDLLVEESAHGGAAPTMESASEENETAAMEEEAPNAEPCMVTDQAAADADPVAAEGDIMFSLESFLGLDDDVLLPLEDDAAAVNEEVGGLGIGWDQDRLDDIVIDNTNEFAFLDNNLAENE</sequence>
<keyword evidence="1" id="KW-0902">Two-component regulatory system</keyword>
<dbReference type="EnsemblPlants" id="LPERR08G14180.1">
    <property type="protein sequence ID" value="LPERR08G14180.1"/>
    <property type="gene ID" value="LPERR08G14180"/>
</dbReference>
<accession>A0A0D9X8L7</accession>